<comment type="caution">
    <text evidence="2">The sequence shown here is derived from an EMBL/GenBank/DDBJ whole genome shotgun (WGS) entry which is preliminary data.</text>
</comment>
<dbReference type="EMBL" id="JAANER010000002">
    <property type="protein sequence ID" value="KAG9193138.1"/>
    <property type="molecule type" value="Genomic_DNA"/>
</dbReference>
<sequence>MLSSRPQRAGKRTTPGAQSLPQPWILDDQDLDPSYSPIKQDFHANEEDDDDDEISAPHISKRKRAGQREAFRKTRVDCQDNSPKVRVWASIPNATPKAQDMRPREAPPLARSGQKTIPDFFAPTENLKPRAFALGQGLKLSPEQAKIHTPEEAIAAKEEAKANRLVDTKEGKEGENQSSAILEAKLWFFMLQSTGTSAEKIRILKDKVPFERRLYVEWNYLNAKFPSFLLEKKKKKKKKKK</sequence>
<reference evidence="2" key="1">
    <citation type="submission" date="2021-07" db="EMBL/GenBank/DDBJ databases">
        <title>Genome Resource of American Ginseng Black Spot Pathogen Alternaria panax.</title>
        <authorList>
            <person name="Qiu C."/>
            <person name="Wang W."/>
            <person name="Liu Z."/>
        </authorList>
    </citation>
    <scope>NUCLEOTIDE SEQUENCE</scope>
    <source>
        <strain evidence="2">BNCC115425</strain>
    </source>
</reference>
<feature type="compositionally biased region" description="Basic and acidic residues" evidence="1">
    <location>
        <begin position="66"/>
        <end position="78"/>
    </location>
</feature>
<name>A0AAD4IER8_9PLEO</name>
<proteinExistence type="predicted"/>
<organism evidence="2 3">
    <name type="scientific">Alternaria panax</name>
    <dbReference type="NCBI Taxonomy" id="48097"/>
    <lineage>
        <taxon>Eukaryota</taxon>
        <taxon>Fungi</taxon>
        <taxon>Dikarya</taxon>
        <taxon>Ascomycota</taxon>
        <taxon>Pezizomycotina</taxon>
        <taxon>Dothideomycetes</taxon>
        <taxon>Pleosporomycetidae</taxon>
        <taxon>Pleosporales</taxon>
        <taxon>Pleosporineae</taxon>
        <taxon>Pleosporaceae</taxon>
        <taxon>Alternaria</taxon>
        <taxon>Alternaria sect. Panax</taxon>
    </lineage>
</organism>
<evidence type="ECO:0000313" key="3">
    <source>
        <dbReference type="Proteomes" id="UP001199106"/>
    </source>
</evidence>
<protein>
    <submittedName>
        <fullName evidence="2">Uncharacterized protein</fullName>
    </submittedName>
</protein>
<accession>A0AAD4IER8</accession>
<gene>
    <name evidence="2" type="ORF">G6011_03173</name>
</gene>
<evidence type="ECO:0000313" key="2">
    <source>
        <dbReference type="EMBL" id="KAG9193138.1"/>
    </source>
</evidence>
<dbReference type="Proteomes" id="UP001199106">
    <property type="component" value="Unassembled WGS sequence"/>
</dbReference>
<keyword evidence="3" id="KW-1185">Reference proteome</keyword>
<dbReference type="AlphaFoldDB" id="A0AAD4IER8"/>
<evidence type="ECO:0000256" key="1">
    <source>
        <dbReference type="SAM" id="MobiDB-lite"/>
    </source>
</evidence>
<feature type="region of interest" description="Disordered" evidence="1">
    <location>
        <begin position="1"/>
        <end position="116"/>
    </location>
</feature>